<feature type="domain" description="N-acetyltransferase" evidence="1">
    <location>
        <begin position="24"/>
        <end position="185"/>
    </location>
</feature>
<gene>
    <name evidence="2" type="ORF">L7E55_11280</name>
</gene>
<evidence type="ECO:0000313" key="2">
    <source>
        <dbReference type="EMBL" id="MDF9408932.1"/>
    </source>
</evidence>
<organism evidence="2 3">
    <name type="scientific">Pelotomaculum isophthalicicum JI</name>
    <dbReference type="NCBI Taxonomy" id="947010"/>
    <lineage>
        <taxon>Bacteria</taxon>
        <taxon>Bacillati</taxon>
        <taxon>Bacillota</taxon>
        <taxon>Clostridia</taxon>
        <taxon>Eubacteriales</taxon>
        <taxon>Desulfotomaculaceae</taxon>
        <taxon>Pelotomaculum</taxon>
    </lineage>
</organism>
<sequence>MNTANLKSYSQNTLTGEVFVEGPVSTANLEKMSMNEGLTSFRPADRQKEALLKITELPEGMIYVARIGQEIIGYLTFHYPSKYSRWSKHPRVLELGGIEVSSSWRKKGIGTALLQKAFTNPIVEEYIIVAIEFCWHWDLRGSGLSLLAYHRMLISAFRKVGLTKRATDDPDILEDPANVLAARIGKNVSEEDSLLFENMLLENKKGLLM</sequence>
<dbReference type="InterPro" id="IPR000182">
    <property type="entry name" value="GNAT_dom"/>
</dbReference>
<dbReference type="AlphaFoldDB" id="A0A9X4GZL8"/>
<keyword evidence="3" id="KW-1185">Reference proteome</keyword>
<dbReference type="PIRSF" id="PIRSF021278">
    <property type="entry name" value="AcuA"/>
    <property type="match status" value="1"/>
</dbReference>
<dbReference type="SUPFAM" id="SSF55729">
    <property type="entry name" value="Acyl-CoA N-acyltransferases (Nat)"/>
    <property type="match status" value="1"/>
</dbReference>
<dbReference type="InterPro" id="IPR016181">
    <property type="entry name" value="Acyl_CoA_acyltransferase"/>
</dbReference>
<proteinExistence type="predicted"/>
<dbReference type="GO" id="GO:0045150">
    <property type="term" value="P:acetoin catabolic process"/>
    <property type="evidence" value="ECO:0007669"/>
    <property type="project" value="InterPro"/>
</dbReference>
<protein>
    <submittedName>
        <fullName evidence="2">GNAT family N-acetyltransferase</fullName>
    </submittedName>
</protein>
<dbReference type="GO" id="GO:0016747">
    <property type="term" value="F:acyltransferase activity, transferring groups other than amino-acyl groups"/>
    <property type="evidence" value="ECO:0007669"/>
    <property type="project" value="InterPro"/>
</dbReference>
<reference evidence="2" key="1">
    <citation type="submission" date="2022-02" db="EMBL/GenBank/DDBJ databases">
        <authorList>
            <person name="Leng L."/>
        </authorList>
    </citation>
    <scope>NUCLEOTIDE SEQUENCE</scope>
    <source>
        <strain evidence="2">JI</strain>
    </source>
</reference>
<name>A0A9X4GZL8_9FIRM</name>
<evidence type="ECO:0000313" key="3">
    <source>
        <dbReference type="Proteomes" id="UP001154312"/>
    </source>
</evidence>
<dbReference type="EMBL" id="JAKOAV010000020">
    <property type="protein sequence ID" value="MDF9408932.1"/>
    <property type="molecule type" value="Genomic_DNA"/>
</dbReference>
<dbReference type="Proteomes" id="UP001154312">
    <property type="component" value="Unassembled WGS sequence"/>
</dbReference>
<dbReference type="CDD" id="cd04301">
    <property type="entry name" value="NAT_SF"/>
    <property type="match status" value="1"/>
</dbReference>
<dbReference type="InterPro" id="IPR024699">
    <property type="entry name" value="AcuA"/>
</dbReference>
<evidence type="ECO:0000259" key="1">
    <source>
        <dbReference type="PROSITE" id="PS51186"/>
    </source>
</evidence>
<dbReference type="Pfam" id="PF00583">
    <property type="entry name" value="Acetyltransf_1"/>
    <property type="match status" value="1"/>
</dbReference>
<dbReference type="Gene3D" id="3.40.630.30">
    <property type="match status" value="1"/>
</dbReference>
<accession>A0A9X4GZL8</accession>
<comment type="caution">
    <text evidence="2">The sequence shown here is derived from an EMBL/GenBank/DDBJ whole genome shotgun (WGS) entry which is preliminary data.</text>
</comment>
<dbReference type="PROSITE" id="PS51186">
    <property type="entry name" value="GNAT"/>
    <property type="match status" value="1"/>
</dbReference>
<dbReference type="RefSeq" id="WP_277444336.1">
    <property type="nucleotide sequence ID" value="NZ_JAKOAV010000020.1"/>
</dbReference>
<dbReference type="GO" id="GO:0019152">
    <property type="term" value="F:acetoin dehydrogenase (NAD+) activity"/>
    <property type="evidence" value="ECO:0007669"/>
    <property type="project" value="InterPro"/>
</dbReference>